<dbReference type="AlphaFoldDB" id="A0A8S1H3C9"/>
<name>A0A8S1H3C9_9PELO</name>
<feature type="compositionally biased region" description="Basic and acidic residues" evidence="1">
    <location>
        <begin position="29"/>
        <end position="39"/>
    </location>
</feature>
<evidence type="ECO:0000256" key="1">
    <source>
        <dbReference type="SAM" id="MobiDB-lite"/>
    </source>
</evidence>
<dbReference type="EMBL" id="CAJGYM010000011">
    <property type="protein sequence ID" value="CAD6189634.1"/>
    <property type="molecule type" value="Genomic_DNA"/>
</dbReference>
<feature type="compositionally biased region" description="Basic residues" evidence="1">
    <location>
        <begin position="16"/>
        <end position="27"/>
    </location>
</feature>
<gene>
    <name evidence="2" type="ORF">CAUJ_LOCUS5553</name>
</gene>
<evidence type="ECO:0000313" key="2">
    <source>
        <dbReference type="EMBL" id="CAD6189634.1"/>
    </source>
</evidence>
<comment type="caution">
    <text evidence="2">The sequence shown here is derived from an EMBL/GenBank/DDBJ whole genome shotgun (WGS) entry which is preliminary data.</text>
</comment>
<keyword evidence="3" id="KW-1185">Reference proteome</keyword>
<evidence type="ECO:0000313" key="3">
    <source>
        <dbReference type="Proteomes" id="UP000835052"/>
    </source>
</evidence>
<protein>
    <submittedName>
        <fullName evidence="2">Uncharacterized protein</fullName>
    </submittedName>
</protein>
<organism evidence="2 3">
    <name type="scientific">Caenorhabditis auriculariae</name>
    <dbReference type="NCBI Taxonomy" id="2777116"/>
    <lineage>
        <taxon>Eukaryota</taxon>
        <taxon>Metazoa</taxon>
        <taxon>Ecdysozoa</taxon>
        <taxon>Nematoda</taxon>
        <taxon>Chromadorea</taxon>
        <taxon>Rhabditida</taxon>
        <taxon>Rhabditina</taxon>
        <taxon>Rhabditomorpha</taxon>
        <taxon>Rhabditoidea</taxon>
        <taxon>Rhabditidae</taxon>
        <taxon>Peloderinae</taxon>
        <taxon>Caenorhabditis</taxon>
    </lineage>
</organism>
<proteinExistence type="predicted"/>
<sequence length="141" mass="15558">MGSHAFPPLPTGLRGRQSRQKRRKNGPRGRGEREKERGKTWARERCVLRCVAPAQLSLSRPGATFPICLAAVADSIELSRCVPAAAPHRRLFFFVSLSPRAFHLLLIIGEAPFFPTPSPRALHFLTLLSSSSSNTARSVPF</sequence>
<accession>A0A8S1H3C9</accession>
<dbReference type="Proteomes" id="UP000835052">
    <property type="component" value="Unassembled WGS sequence"/>
</dbReference>
<reference evidence="2" key="1">
    <citation type="submission" date="2020-10" db="EMBL/GenBank/DDBJ databases">
        <authorList>
            <person name="Kikuchi T."/>
        </authorList>
    </citation>
    <scope>NUCLEOTIDE SEQUENCE</scope>
    <source>
        <strain evidence="2">NKZ352</strain>
    </source>
</reference>
<feature type="region of interest" description="Disordered" evidence="1">
    <location>
        <begin position="1"/>
        <end position="39"/>
    </location>
</feature>